<dbReference type="InterPro" id="IPR011989">
    <property type="entry name" value="ARM-like"/>
</dbReference>
<dbReference type="AlphaFoldDB" id="A0A6J4J487"/>
<dbReference type="Gene3D" id="1.25.10.10">
    <property type="entry name" value="Leucine-rich Repeat Variant"/>
    <property type="match status" value="1"/>
</dbReference>
<proteinExistence type="predicted"/>
<reference evidence="1" key="1">
    <citation type="submission" date="2020-02" db="EMBL/GenBank/DDBJ databases">
        <authorList>
            <person name="Meier V. D."/>
        </authorList>
    </citation>
    <scope>NUCLEOTIDE SEQUENCE</scope>
    <source>
        <strain evidence="1">AVDCRST_MAG63</strain>
    </source>
</reference>
<protein>
    <recommendedName>
        <fullName evidence="2">Leucine rich repeat variant</fullName>
    </recommendedName>
</protein>
<organism evidence="1">
    <name type="scientific">uncultured Armatimonadetes bacterium</name>
    <dbReference type="NCBI Taxonomy" id="157466"/>
    <lineage>
        <taxon>Bacteria</taxon>
        <taxon>Bacillati</taxon>
        <taxon>Armatimonadota</taxon>
        <taxon>environmental samples</taxon>
    </lineage>
</organism>
<gene>
    <name evidence="1" type="ORF">AVDCRST_MAG63-2775</name>
</gene>
<dbReference type="EMBL" id="CADCTO010000364">
    <property type="protein sequence ID" value="CAA9267854.1"/>
    <property type="molecule type" value="Genomic_DNA"/>
</dbReference>
<sequence length="430" mass="46134">MSTNHTQGNALFGSGAGGGDVPDAAAAARLLAEAGDERTRPERLRRIAEALGLENGPRLLRRSLSATEAYRERMAVLDAIAANPAAPPDLLALLLLPCRDAFCRNPVAPLVTLEAPDFLLMLEDDAQRHLLRSPDAPRPLVALIAGTSREAALAEEARLHVGTAGEIAGETGDAIEAVRRCWRDHAGAARGDLREAYAELVELGFLPAWPELQGASEPSPPDIGRAECLERAEADRVVARALDPATPPADLAALVEHPGLYVRLAVVYNPAAPPDLLSRSAGHAYRGLFRRPVARHPNADEAVLLGLAGDDDPAVRRLVRRHPRATDAVVRAAQAAVLGPVDAPRTSPPLSRFVALLRPATPLKVLHAAADSDHWHDRLAAALAIRPNTRRRSRRRPLEALLETLTGDGNRVVRAAARERLRDPGGQFTW</sequence>
<evidence type="ECO:0008006" key="2">
    <source>
        <dbReference type="Google" id="ProtNLM"/>
    </source>
</evidence>
<name>A0A6J4J487_9BACT</name>
<accession>A0A6J4J487</accession>
<evidence type="ECO:0000313" key="1">
    <source>
        <dbReference type="EMBL" id="CAA9267854.1"/>
    </source>
</evidence>